<evidence type="ECO:0000313" key="1">
    <source>
        <dbReference type="EMBL" id="SVD09578.1"/>
    </source>
</evidence>
<protein>
    <submittedName>
        <fullName evidence="1">Uncharacterized protein</fullName>
    </submittedName>
</protein>
<accession>A0A382SK59</accession>
<sequence>RAYLAEKGEGEPHGNYTQLLRTDNRILGLSSSTLEMMHKEAQRRPLHLEELLLCVVALRQVITEVLRMSR</sequence>
<dbReference type="EMBL" id="UINC01129295">
    <property type="protein sequence ID" value="SVD09578.1"/>
    <property type="molecule type" value="Genomic_DNA"/>
</dbReference>
<gene>
    <name evidence="1" type="ORF">METZ01_LOCUS362432</name>
</gene>
<name>A0A382SK59_9ZZZZ</name>
<proteinExistence type="predicted"/>
<organism evidence="1">
    <name type="scientific">marine metagenome</name>
    <dbReference type="NCBI Taxonomy" id="408172"/>
    <lineage>
        <taxon>unclassified sequences</taxon>
        <taxon>metagenomes</taxon>
        <taxon>ecological metagenomes</taxon>
    </lineage>
</organism>
<feature type="non-terminal residue" evidence="1">
    <location>
        <position position="1"/>
    </location>
</feature>
<dbReference type="AlphaFoldDB" id="A0A382SK59"/>
<reference evidence="1" key="1">
    <citation type="submission" date="2018-05" db="EMBL/GenBank/DDBJ databases">
        <authorList>
            <person name="Lanie J.A."/>
            <person name="Ng W.-L."/>
            <person name="Kazmierczak K.M."/>
            <person name="Andrzejewski T.M."/>
            <person name="Davidsen T.M."/>
            <person name="Wayne K.J."/>
            <person name="Tettelin H."/>
            <person name="Glass J.I."/>
            <person name="Rusch D."/>
            <person name="Podicherti R."/>
            <person name="Tsui H.-C.T."/>
            <person name="Winkler M.E."/>
        </authorList>
    </citation>
    <scope>NUCLEOTIDE SEQUENCE</scope>
</reference>